<feature type="transmembrane region" description="Helical" evidence="8">
    <location>
        <begin position="270"/>
        <end position="288"/>
    </location>
</feature>
<organism evidence="9 10">
    <name type="scientific">Halalkalibacter alkaliphilus</name>
    <dbReference type="NCBI Taxonomy" id="2917993"/>
    <lineage>
        <taxon>Bacteria</taxon>
        <taxon>Bacillati</taxon>
        <taxon>Bacillota</taxon>
        <taxon>Bacilli</taxon>
        <taxon>Bacillales</taxon>
        <taxon>Bacillaceae</taxon>
        <taxon>Halalkalibacter</taxon>
    </lineage>
</organism>
<comment type="subcellular location">
    <subcellularLocation>
        <location evidence="1">Membrane</location>
        <topology evidence="1">Multi-pass membrane protein</topology>
    </subcellularLocation>
</comment>
<dbReference type="NCBIfam" id="TIGR00912">
    <property type="entry name" value="2A0309"/>
    <property type="match status" value="1"/>
</dbReference>
<name>A0A9X2I7Z0_9BACI</name>
<feature type="transmembrane region" description="Helical" evidence="8">
    <location>
        <begin position="300"/>
        <end position="318"/>
    </location>
</feature>
<evidence type="ECO:0000256" key="8">
    <source>
        <dbReference type="SAM" id="Phobius"/>
    </source>
</evidence>
<keyword evidence="7 8" id="KW-0472">Membrane</keyword>
<feature type="transmembrane region" description="Helical" evidence="8">
    <location>
        <begin position="40"/>
        <end position="60"/>
    </location>
</feature>
<protein>
    <submittedName>
        <fullName evidence="9">Spore germination protein</fullName>
    </submittedName>
</protein>
<dbReference type="PANTHER" id="PTHR34975">
    <property type="entry name" value="SPORE GERMINATION PROTEIN A2"/>
    <property type="match status" value="1"/>
</dbReference>
<comment type="caution">
    <text evidence="9">The sequence shown here is derived from an EMBL/GenBank/DDBJ whole genome shotgun (WGS) entry which is preliminary data.</text>
</comment>
<evidence type="ECO:0000313" key="9">
    <source>
        <dbReference type="EMBL" id="MCL7748569.1"/>
    </source>
</evidence>
<reference evidence="9" key="1">
    <citation type="submission" date="2022-02" db="EMBL/GenBank/DDBJ databases">
        <title>Halalkalibacter sp. nov. isolated from Lonar Lake, India.</title>
        <authorList>
            <person name="Joshi A."/>
            <person name="Thite S."/>
            <person name="Lodha T."/>
        </authorList>
    </citation>
    <scope>NUCLEOTIDE SEQUENCE</scope>
    <source>
        <strain evidence="9">MEB205</strain>
    </source>
</reference>
<keyword evidence="3" id="KW-0813">Transport</keyword>
<keyword evidence="5 8" id="KW-0812">Transmembrane</keyword>
<dbReference type="GO" id="GO:0009847">
    <property type="term" value="P:spore germination"/>
    <property type="evidence" value="ECO:0007669"/>
    <property type="project" value="InterPro"/>
</dbReference>
<accession>A0A9X2I7Z0</accession>
<dbReference type="PANTHER" id="PTHR34975:SF2">
    <property type="entry name" value="SPORE GERMINATION PROTEIN A2"/>
    <property type="match status" value="1"/>
</dbReference>
<keyword evidence="6 8" id="KW-1133">Transmembrane helix</keyword>
<sequence length="376" mass="42064">MNKFNISASQMAILLYPTIIATGILSVPSITSQYAQNDLWLSPIFASIVGFLTVFITCQLHKQYPNDTIVQITEKVLGRFLGKVVGFFFMLTLIHTTGEITRAYSELLLGSFLLNTPLSVIMGSMLFLCAIVVYSGVEVLARVGQVFFPLFLIPLLLLVIFLIPDYNFGNTFPILEDGLVPPLLGAVVLSGWYSQFFLMIFFLPLVTDKKNGMKYGMITVACVALTLVIVNLMVLFILGPTTPSKIYPVINASRYVRVADFFDNLEAVSVTLWIIGAFVKISVFYYAATISTTHVFNLKDFRLIIWPLSIFMMIFGIWDIKSTMEYNEYINKVVPFYSPLMFTLLPLLILMIAKVRNKNEDSSGSQTIKGGATTNN</sequence>
<dbReference type="Pfam" id="PF03845">
    <property type="entry name" value="Spore_permease"/>
    <property type="match status" value="1"/>
</dbReference>
<dbReference type="Gene3D" id="1.20.1740.10">
    <property type="entry name" value="Amino acid/polyamine transporter I"/>
    <property type="match status" value="1"/>
</dbReference>
<gene>
    <name evidence="9" type="ORF">MF646_15685</name>
</gene>
<feature type="transmembrane region" description="Helical" evidence="8">
    <location>
        <begin position="12"/>
        <end position="34"/>
    </location>
</feature>
<feature type="transmembrane region" description="Helical" evidence="8">
    <location>
        <begin position="183"/>
        <end position="203"/>
    </location>
</feature>
<evidence type="ECO:0000256" key="6">
    <source>
        <dbReference type="ARBA" id="ARBA00022989"/>
    </source>
</evidence>
<dbReference type="AlphaFoldDB" id="A0A9X2I7Z0"/>
<feature type="transmembrane region" description="Helical" evidence="8">
    <location>
        <begin position="80"/>
        <end position="98"/>
    </location>
</feature>
<evidence type="ECO:0000256" key="5">
    <source>
        <dbReference type="ARBA" id="ARBA00022692"/>
    </source>
</evidence>
<comment type="similarity">
    <text evidence="2">Belongs to the amino acid-polyamine-organocation (APC) superfamily. Spore germination protein (SGP) (TC 2.A.3.9) family.</text>
</comment>
<dbReference type="EMBL" id="JAKRYL010000017">
    <property type="protein sequence ID" value="MCL7748569.1"/>
    <property type="molecule type" value="Genomic_DNA"/>
</dbReference>
<feature type="transmembrane region" description="Helical" evidence="8">
    <location>
        <begin position="215"/>
        <end position="238"/>
    </location>
</feature>
<dbReference type="Proteomes" id="UP001139150">
    <property type="component" value="Unassembled WGS sequence"/>
</dbReference>
<evidence type="ECO:0000256" key="3">
    <source>
        <dbReference type="ARBA" id="ARBA00022448"/>
    </source>
</evidence>
<dbReference type="GO" id="GO:0016020">
    <property type="term" value="C:membrane"/>
    <property type="evidence" value="ECO:0007669"/>
    <property type="project" value="UniProtKB-SubCell"/>
</dbReference>
<keyword evidence="10" id="KW-1185">Reference proteome</keyword>
<dbReference type="InterPro" id="IPR004761">
    <property type="entry name" value="Spore_GerAB"/>
</dbReference>
<evidence type="ECO:0000256" key="7">
    <source>
        <dbReference type="ARBA" id="ARBA00023136"/>
    </source>
</evidence>
<evidence type="ECO:0000256" key="4">
    <source>
        <dbReference type="ARBA" id="ARBA00022544"/>
    </source>
</evidence>
<feature type="transmembrane region" description="Helical" evidence="8">
    <location>
        <begin position="118"/>
        <end position="137"/>
    </location>
</feature>
<evidence type="ECO:0000256" key="2">
    <source>
        <dbReference type="ARBA" id="ARBA00007998"/>
    </source>
</evidence>
<evidence type="ECO:0000313" key="10">
    <source>
        <dbReference type="Proteomes" id="UP001139150"/>
    </source>
</evidence>
<keyword evidence="4" id="KW-0309">Germination</keyword>
<feature type="transmembrane region" description="Helical" evidence="8">
    <location>
        <begin position="334"/>
        <end position="353"/>
    </location>
</feature>
<evidence type="ECO:0000256" key="1">
    <source>
        <dbReference type="ARBA" id="ARBA00004141"/>
    </source>
</evidence>
<dbReference type="RefSeq" id="WP_250097460.1">
    <property type="nucleotide sequence ID" value="NZ_JAKRYL010000017.1"/>
</dbReference>
<proteinExistence type="inferred from homology"/>
<feature type="transmembrane region" description="Helical" evidence="8">
    <location>
        <begin position="146"/>
        <end position="163"/>
    </location>
</feature>